<protein>
    <submittedName>
        <fullName evidence="2">Glycerophosphoryl diester phosphodiesterase</fullName>
        <ecNumber evidence="2">3.1.4.46</ecNumber>
    </submittedName>
</protein>
<dbReference type="EC" id="3.1.4.46" evidence="2"/>
<dbReference type="PANTHER" id="PTHR46211:SF1">
    <property type="entry name" value="GLYCEROPHOSPHODIESTER PHOSPHODIESTERASE, CYTOPLASMIC"/>
    <property type="match status" value="1"/>
</dbReference>
<dbReference type="RefSeq" id="WP_124071426.1">
    <property type="nucleotide sequence ID" value="NZ_CBCRXF010000002.1"/>
</dbReference>
<dbReference type="EMBL" id="UXAV01000044">
    <property type="protein sequence ID" value="VDC32385.1"/>
    <property type="molecule type" value="Genomic_DNA"/>
</dbReference>
<dbReference type="GO" id="GO:0006629">
    <property type="term" value="P:lipid metabolic process"/>
    <property type="evidence" value="ECO:0007669"/>
    <property type="project" value="InterPro"/>
</dbReference>
<sequence length="242" mass="27550">MSKLPVYAHRGASAAYFENTMQAFIKAYEQGADGIEIDVQVTEDGISYVIHDPDLNRVAGLRMNIAEMTGVEMSTVRIGKKYSRLFKGHSIPLLNEVVLFCEEYGMALNVELKETVSDRPESVVDILSSISRLKNVHISSFDYHLLEKVKECNPEMETALLVRKKSTDWEHLEQYSCADGFHLHKKLLVEPFQSKLIESGKIVRVYAVTGKEAITFNPPPFIDGWITDYPNRFEDREKDQDS</sequence>
<gene>
    <name evidence="2" type="primary">ugpQ_2</name>
    <name evidence="2" type="ORF">FILTAD_02615</name>
</gene>
<dbReference type="InterPro" id="IPR017946">
    <property type="entry name" value="PLC-like_Pdiesterase_TIM-brl"/>
</dbReference>
<dbReference type="GO" id="GO:0008889">
    <property type="term" value="F:glycerophosphodiester phosphodiesterase activity"/>
    <property type="evidence" value="ECO:0007669"/>
    <property type="project" value="UniProtKB-EC"/>
</dbReference>
<evidence type="ECO:0000313" key="3">
    <source>
        <dbReference type="Proteomes" id="UP000270468"/>
    </source>
</evidence>
<dbReference type="InterPro" id="IPR030395">
    <property type="entry name" value="GP_PDE_dom"/>
</dbReference>
<feature type="domain" description="GP-PDE" evidence="1">
    <location>
        <begin position="4"/>
        <end position="237"/>
    </location>
</feature>
<reference evidence="2 3" key="1">
    <citation type="submission" date="2018-11" db="EMBL/GenBank/DDBJ databases">
        <authorList>
            <person name="Criscuolo A."/>
        </authorList>
    </citation>
    <scope>NUCLEOTIDE SEQUENCE [LARGE SCALE GENOMIC DNA]</scope>
    <source>
        <strain evidence="2">ATB-66</strain>
    </source>
</reference>
<evidence type="ECO:0000313" key="2">
    <source>
        <dbReference type="EMBL" id="VDC32385.1"/>
    </source>
</evidence>
<dbReference type="Proteomes" id="UP000270468">
    <property type="component" value="Unassembled WGS sequence"/>
</dbReference>
<keyword evidence="3" id="KW-1185">Reference proteome</keyword>
<dbReference type="AlphaFoldDB" id="A0A3P5XW65"/>
<dbReference type="Pfam" id="PF03009">
    <property type="entry name" value="GDPD"/>
    <property type="match status" value="1"/>
</dbReference>
<proteinExistence type="predicted"/>
<organism evidence="2 3">
    <name type="scientific">Filibacter tadaridae</name>
    <dbReference type="NCBI Taxonomy" id="2483811"/>
    <lineage>
        <taxon>Bacteria</taxon>
        <taxon>Bacillati</taxon>
        <taxon>Bacillota</taxon>
        <taxon>Bacilli</taxon>
        <taxon>Bacillales</taxon>
        <taxon>Caryophanaceae</taxon>
        <taxon>Filibacter</taxon>
    </lineage>
</organism>
<accession>A0A3P5XW65</accession>
<dbReference type="SUPFAM" id="SSF51695">
    <property type="entry name" value="PLC-like phosphodiesterases"/>
    <property type="match status" value="1"/>
</dbReference>
<dbReference type="OrthoDB" id="384721at2"/>
<dbReference type="PANTHER" id="PTHR46211">
    <property type="entry name" value="GLYCEROPHOSPHORYL DIESTER PHOSPHODIESTERASE"/>
    <property type="match status" value="1"/>
</dbReference>
<dbReference type="Gene3D" id="3.20.20.190">
    <property type="entry name" value="Phosphatidylinositol (PI) phosphodiesterase"/>
    <property type="match status" value="1"/>
</dbReference>
<name>A0A3P5XW65_9BACL</name>
<dbReference type="PROSITE" id="PS51704">
    <property type="entry name" value="GP_PDE"/>
    <property type="match status" value="1"/>
</dbReference>
<keyword evidence="2" id="KW-0378">Hydrolase</keyword>
<evidence type="ECO:0000259" key="1">
    <source>
        <dbReference type="PROSITE" id="PS51704"/>
    </source>
</evidence>